<dbReference type="Gene3D" id="6.10.280.50">
    <property type="match status" value="1"/>
</dbReference>
<comment type="caution">
    <text evidence="2">The sequence shown here is derived from an EMBL/GenBank/DDBJ whole genome shotgun (WGS) entry which is preliminary data.</text>
</comment>
<protein>
    <submittedName>
        <fullName evidence="2">DUF465 domain-containing protein</fullName>
    </submittedName>
</protein>
<proteinExistence type="predicted"/>
<keyword evidence="3" id="KW-1185">Reference proteome</keyword>
<name>A0A2W2AWX1_9HYPH</name>
<organism evidence="2 3">
    <name type="scientific">Aestuariivirga litoralis</name>
    <dbReference type="NCBI Taxonomy" id="2650924"/>
    <lineage>
        <taxon>Bacteria</taxon>
        <taxon>Pseudomonadati</taxon>
        <taxon>Pseudomonadota</taxon>
        <taxon>Alphaproteobacteria</taxon>
        <taxon>Hyphomicrobiales</taxon>
        <taxon>Aestuariivirgaceae</taxon>
        <taxon>Aestuariivirga</taxon>
    </lineage>
</organism>
<evidence type="ECO:0000313" key="2">
    <source>
        <dbReference type="EMBL" id="PZF78242.1"/>
    </source>
</evidence>
<accession>A0A2W2AWX1</accession>
<dbReference type="InterPro" id="IPR007420">
    <property type="entry name" value="DUF465"/>
</dbReference>
<gene>
    <name evidence="2" type="ORF">DK847_06800</name>
</gene>
<reference evidence="3" key="1">
    <citation type="submission" date="2018-06" db="EMBL/GenBank/DDBJ databases">
        <title>Aestuariibacter litoralis strain KCTC 52945T.</title>
        <authorList>
            <person name="Li X."/>
            <person name="Salam N."/>
            <person name="Li J.-L."/>
            <person name="Chen Y.-M."/>
            <person name="Yang Z.-W."/>
            <person name="Zhang L.-Y."/>
            <person name="Han M.-X."/>
            <person name="Xiao M."/>
            <person name="Li W.-J."/>
        </authorList>
    </citation>
    <scope>NUCLEOTIDE SEQUENCE [LARGE SCALE GENOMIC DNA]</scope>
    <source>
        <strain evidence="3">KCTC 52945</strain>
    </source>
</reference>
<dbReference type="AlphaFoldDB" id="A0A2W2AWX1"/>
<dbReference type="Pfam" id="PF04325">
    <property type="entry name" value="DUF465"/>
    <property type="match status" value="1"/>
</dbReference>
<feature type="coiled-coil region" evidence="1">
    <location>
        <begin position="7"/>
        <end position="55"/>
    </location>
</feature>
<dbReference type="Proteomes" id="UP000248795">
    <property type="component" value="Unassembled WGS sequence"/>
</dbReference>
<keyword evidence="1" id="KW-0175">Coiled coil</keyword>
<dbReference type="InterPro" id="IPR038444">
    <property type="entry name" value="DUF465_sf"/>
</dbReference>
<dbReference type="RefSeq" id="WP_111197314.1">
    <property type="nucleotide sequence ID" value="NZ_QKVK01000002.1"/>
</dbReference>
<sequence>MSTQSHLDALKAKHKALETQLADAVAHASSSDQELAEIKHQKLKIKDEITELEAKLKS</sequence>
<evidence type="ECO:0000256" key="1">
    <source>
        <dbReference type="SAM" id="Coils"/>
    </source>
</evidence>
<dbReference type="EMBL" id="QKVK01000002">
    <property type="protein sequence ID" value="PZF78242.1"/>
    <property type="molecule type" value="Genomic_DNA"/>
</dbReference>
<evidence type="ECO:0000313" key="3">
    <source>
        <dbReference type="Proteomes" id="UP000248795"/>
    </source>
</evidence>